<dbReference type="Gene3D" id="3.40.50.2060">
    <property type="match status" value="1"/>
</dbReference>
<name>A0A2T7A0P0_TUBBO</name>
<comment type="subcellular location">
    <subcellularLocation>
        <location evidence="1">Endomembrane system</location>
        <topology evidence="1">Peripheral membrane protein</topology>
    </subcellularLocation>
</comment>
<evidence type="ECO:0000256" key="5">
    <source>
        <dbReference type="ARBA" id="ARBA00023136"/>
    </source>
</evidence>
<accession>A0A2T7A0P0</accession>
<evidence type="ECO:0000256" key="4">
    <source>
        <dbReference type="ARBA" id="ARBA00022927"/>
    </source>
</evidence>
<dbReference type="InterPro" id="IPR043127">
    <property type="entry name" value="Sec-1-like_dom3a"/>
</dbReference>
<sequence>MVSSTGAGGSSGKMKILLLDSETVSIISTAITQSTLLSHEVYLIDRLDNADREKMRHLRCLCFVRPTSDAIQLLIDEFRDPKYGEYHIYFSNIVKKSSLERLAEADDHEVVRVVHEYFADFLVINPDLFSLGFGGAQRRIWSTSPDMWNGDGLVRSAEGVLAVLLSLKKRPLVRYEKNSALAKKLAAEIKYQIAQEDQLFDFGRRADTPPILLILDRRNDPITPLLSQWTYQAMVHELLGIHNGRVDLSEVPDVRPELKEIVLSQDQDPFFKKNMYLNFGDLGGNIKDYVDTYQHKTKSNMNIESIADMKRFVEEYPEFRRLSGNVTKHVTLVGELSRRVGEDSLLEVSELEQSLACNDSHGADLKYLQRLLQSNIPSENKVRLVALYSLRYEKHPSNALAVLLDLLQVNGVPHSRLNTISNLLHYQSTVKRQEDLFEADSIFSRARSGFKGLKGVENVYTQHTPRLEQTLNNLIKGRLKEATHPFVEAGGTTRDKPQDIIIFMVGGTTYEEAKLIAQVNASTPGVRVVLGGTSVLNSKVFMDEIDELVLTWPAPEARSAAARLKRELGR</sequence>
<dbReference type="Gene3D" id="3.40.50.1910">
    <property type="match status" value="1"/>
</dbReference>
<keyword evidence="4" id="KW-0653">Protein transport</keyword>
<dbReference type="FunFam" id="3.90.830.10:FF:000002">
    <property type="entry name" value="Vacuolar protein sorting-associated protein 45"/>
    <property type="match status" value="1"/>
</dbReference>
<protein>
    <recommendedName>
        <fullName evidence="6">Vacuolar protein sorting-associated protein 45</fullName>
    </recommendedName>
</protein>
<dbReference type="InterPro" id="IPR027482">
    <property type="entry name" value="Sec1-like_dom2"/>
</dbReference>
<dbReference type="PIRSF" id="PIRSF005715">
    <property type="entry name" value="VPS45_Sec1"/>
    <property type="match status" value="1"/>
</dbReference>
<evidence type="ECO:0000256" key="1">
    <source>
        <dbReference type="ARBA" id="ARBA00004184"/>
    </source>
</evidence>
<dbReference type="Proteomes" id="UP000244722">
    <property type="component" value="Unassembled WGS sequence"/>
</dbReference>
<comment type="caution">
    <text evidence="7">The sequence shown here is derived from an EMBL/GenBank/DDBJ whole genome shotgun (WGS) entry which is preliminary data.</text>
</comment>
<dbReference type="GO" id="GO:0015031">
    <property type="term" value="P:protein transport"/>
    <property type="evidence" value="ECO:0007669"/>
    <property type="project" value="UniProtKB-KW"/>
</dbReference>
<dbReference type="GO" id="GO:0012505">
    <property type="term" value="C:endomembrane system"/>
    <property type="evidence" value="ECO:0007669"/>
    <property type="project" value="UniProtKB-SubCell"/>
</dbReference>
<dbReference type="Gene3D" id="3.90.830.10">
    <property type="entry name" value="Syntaxin Binding Protein 1, Chain A, domain 2"/>
    <property type="match status" value="1"/>
</dbReference>
<proteinExistence type="inferred from homology"/>
<organism evidence="7 8">
    <name type="scientific">Tuber borchii</name>
    <name type="common">White truffle</name>
    <dbReference type="NCBI Taxonomy" id="42251"/>
    <lineage>
        <taxon>Eukaryota</taxon>
        <taxon>Fungi</taxon>
        <taxon>Dikarya</taxon>
        <taxon>Ascomycota</taxon>
        <taxon>Pezizomycotina</taxon>
        <taxon>Pezizomycetes</taxon>
        <taxon>Pezizales</taxon>
        <taxon>Tuberaceae</taxon>
        <taxon>Tuber</taxon>
    </lineage>
</organism>
<evidence type="ECO:0000313" key="8">
    <source>
        <dbReference type="Proteomes" id="UP000244722"/>
    </source>
</evidence>
<evidence type="ECO:0000256" key="3">
    <source>
        <dbReference type="ARBA" id="ARBA00022448"/>
    </source>
</evidence>
<keyword evidence="3" id="KW-0813">Transport</keyword>
<dbReference type="PANTHER" id="PTHR11679">
    <property type="entry name" value="VESICLE PROTEIN SORTING-ASSOCIATED"/>
    <property type="match status" value="1"/>
</dbReference>
<dbReference type="InterPro" id="IPR001619">
    <property type="entry name" value="Sec1-like"/>
</dbReference>
<reference evidence="7 8" key="1">
    <citation type="submission" date="2017-04" db="EMBL/GenBank/DDBJ databases">
        <title>Draft genome sequence of Tuber borchii Vittad., a whitish edible truffle.</title>
        <authorList>
            <consortium name="DOE Joint Genome Institute"/>
            <person name="Murat C."/>
            <person name="Kuo A."/>
            <person name="Barry K.W."/>
            <person name="Clum A."/>
            <person name="Dockter R.B."/>
            <person name="Fauchery L."/>
            <person name="Iotti M."/>
            <person name="Kohler A."/>
            <person name="Labutti K."/>
            <person name="Lindquist E.A."/>
            <person name="Lipzen A."/>
            <person name="Ohm R.A."/>
            <person name="Wang M."/>
            <person name="Grigoriev I.V."/>
            <person name="Zambonelli A."/>
            <person name="Martin F.M."/>
        </authorList>
    </citation>
    <scope>NUCLEOTIDE SEQUENCE [LARGE SCALE GENOMIC DNA]</scope>
    <source>
        <strain evidence="7 8">Tbo3840</strain>
    </source>
</reference>
<keyword evidence="5" id="KW-0472">Membrane</keyword>
<keyword evidence="8" id="KW-1185">Reference proteome</keyword>
<dbReference type="Gene3D" id="1.25.40.60">
    <property type="match status" value="1"/>
</dbReference>
<gene>
    <name evidence="7" type="ORF">B9Z19DRAFT_1077543</name>
</gene>
<dbReference type="STRING" id="42251.A0A2T7A0P0"/>
<dbReference type="GO" id="GO:0016192">
    <property type="term" value="P:vesicle-mediated transport"/>
    <property type="evidence" value="ECO:0007669"/>
    <property type="project" value="InterPro"/>
</dbReference>
<evidence type="ECO:0000313" key="7">
    <source>
        <dbReference type="EMBL" id="PUU81309.1"/>
    </source>
</evidence>
<dbReference type="AlphaFoldDB" id="A0A2T7A0P0"/>
<dbReference type="Pfam" id="PF00995">
    <property type="entry name" value="Sec1"/>
    <property type="match status" value="1"/>
</dbReference>
<dbReference type="EMBL" id="NESQ01000047">
    <property type="protein sequence ID" value="PUU81309.1"/>
    <property type="molecule type" value="Genomic_DNA"/>
</dbReference>
<evidence type="ECO:0000256" key="6">
    <source>
        <dbReference type="ARBA" id="ARBA00073001"/>
    </source>
</evidence>
<dbReference type="SUPFAM" id="SSF56815">
    <property type="entry name" value="Sec1/munc18-like (SM) proteins"/>
    <property type="match status" value="1"/>
</dbReference>
<dbReference type="OrthoDB" id="10266265at2759"/>
<dbReference type="InterPro" id="IPR036045">
    <property type="entry name" value="Sec1-like_sf"/>
</dbReference>
<evidence type="ECO:0000256" key="2">
    <source>
        <dbReference type="ARBA" id="ARBA00009884"/>
    </source>
</evidence>
<dbReference type="InterPro" id="IPR043154">
    <property type="entry name" value="Sec-1-like_dom1"/>
</dbReference>
<comment type="similarity">
    <text evidence="2">Belongs to the STXBP/unc-18/SEC1 family.</text>
</comment>
<dbReference type="GO" id="GO:0031410">
    <property type="term" value="C:cytoplasmic vesicle"/>
    <property type="evidence" value="ECO:0007669"/>
    <property type="project" value="UniProtKB-ARBA"/>
</dbReference>